<name>A0A9P4U401_9PEZI</name>
<dbReference type="EMBL" id="MU007013">
    <property type="protein sequence ID" value="KAF2435563.1"/>
    <property type="molecule type" value="Genomic_DNA"/>
</dbReference>
<sequence length="263" mass="30274">MEAPLKSFPFDFTEYVNENPFPFLSLPGEVRNLIYALYIVEERPYCSRYDEYNALMKTNLILALNYDREDICHPSSDHPIGLVKPFTYMIEKRNTLPQSEALGSNQQIRQEVKSLALKDKLFVDLVGKTHYQALLNLTQTMGSDLRAAIRKMRVGVSGEVRAKGNQLWVDPHDRDTVLGDLSEQGIGTFDLEINPEGTELLIRTPCALGTAQVDYIRTDVQKVVNNWRIRKLDGNDLFSLAMWFKTQEDEKFPRLRNIGERRD</sequence>
<evidence type="ECO:0000313" key="1">
    <source>
        <dbReference type="EMBL" id="KAF2435563.1"/>
    </source>
</evidence>
<comment type="caution">
    <text evidence="1">The sequence shown here is derived from an EMBL/GenBank/DDBJ whole genome shotgun (WGS) entry which is preliminary data.</text>
</comment>
<dbReference type="AlphaFoldDB" id="A0A9P4U401"/>
<keyword evidence="2" id="KW-1185">Reference proteome</keyword>
<evidence type="ECO:0000313" key="2">
    <source>
        <dbReference type="Proteomes" id="UP000800235"/>
    </source>
</evidence>
<gene>
    <name evidence="1" type="ORF">EJ08DRAFT_656558</name>
</gene>
<proteinExistence type="predicted"/>
<protein>
    <submittedName>
        <fullName evidence="1">Uncharacterized protein</fullName>
    </submittedName>
</protein>
<organism evidence="1 2">
    <name type="scientific">Tothia fuscella</name>
    <dbReference type="NCBI Taxonomy" id="1048955"/>
    <lineage>
        <taxon>Eukaryota</taxon>
        <taxon>Fungi</taxon>
        <taxon>Dikarya</taxon>
        <taxon>Ascomycota</taxon>
        <taxon>Pezizomycotina</taxon>
        <taxon>Dothideomycetes</taxon>
        <taxon>Pleosporomycetidae</taxon>
        <taxon>Venturiales</taxon>
        <taxon>Cylindrosympodiaceae</taxon>
        <taxon>Tothia</taxon>
    </lineage>
</organism>
<dbReference type="Proteomes" id="UP000800235">
    <property type="component" value="Unassembled WGS sequence"/>
</dbReference>
<accession>A0A9P4U401</accession>
<reference evidence="1" key="1">
    <citation type="journal article" date="2020" name="Stud. Mycol.">
        <title>101 Dothideomycetes genomes: a test case for predicting lifestyles and emergence of pathogens.</title>
        <authorList>
            <person name="Haridas S."/>
            <person name="Albert R."/>
            <person name="Binder M."/>
            <person name="Bloem J."/>
            <person name="Labutti K."/>
            <person name="Salamov A."/>
            <person name="Andreopoulos B."/>
            <person name="Baker S."/>
            <person name="Barry K."/>
            <person name="Bills G."/>
            <person name="Bluhm B."/>
            <person name="Cannon C."/>
            <person name="Castanera R."/>
            <person name="Culley D."/>
            <person name="Daum C."/>
            <person name="Ezra D."/>
            <person name="Gonzalez J."/>
            <person name="Henrissat B."/>
            <person name="Kuo A."/>
            <person name="Liang C."/>
            <person name="Lipzen A."/>
            <person name="Lutzoni F."/>
            <person name="Magnuson J."/>
            <person name="Mondo S."/>
            <person name="Nolan M."/>
            <person name="Ohm R."/>
            <person name="Pangilinan J."/>
            <person name="Park H.-J."/>
            <person name="Ramirez L."/>
            <person name="Alfaro M."/>
            <person name="Sun H."/>
            <person name="Tritt A."/>
            <person name="Yoshinaga Y."/>
            <person name="Zwiers L.-H."/>
            <person name="Turgeon B."/>
            <person name="Goodwin S."/>
            <person name="Spatafora J."/>
            <person name="Crous P."/>
            <person name="Grigoriev I."/>
        </authorList>
    </citation>
    <scope>NUCLEOTIDE SEQUENCE</scope>
    <source>
        <strain evidence="1">CBS 130266</strain>
    </source>
</reference>
<dbReference type="OrthoDB" id="5413827at2759"/>